<protein>
    <submittedName>
        <fullName evidence="3">(Atlantic silverside) hypothetical protein</fullName>
    </submittedName>
</protein>
<dbReference type="Pfam" id="PF10601">
    <property type="entry name" value="zf-LITAF-like"/>
    <property type="match status" value="1"/>
</dbReference>
<comment type="caution">
    <text evidence="3">The sequence shown here is derived from an EMBL/GenBank/DDBJ whole genome shotgun (WGS) entry which is preliminary data.</text>
</comment>
<feature type="non-terminal residue" evidence="3">
    <location>
        <position position="214"/>
    </location>
</feature>
<feature type="coiled-coil region" evidence="1">
    <location>
        <begin position="64"/>
        <end position="91"/>
    </location>
</feature>
<sequence>MASSNRELKTISEDLKIISSRWQKLEERKKILCIFLELRKRAESEETEDLAAHQQEIYYIDSKLRELKEKKAELQRNYQRILKAKEQSNKKDSDPEVAYSGFEIGTKVFYVEPPPSFPAPSVNLDLEKLPAESSKTQCPECNQFVVTETFTSISSLTWLMCFVTAMLRGRLLPHSFLHRYVQIHYTQMSEVPNVNRSCQKALKRKDKRLNTDAP</sequence>
<feature type="domain" description="LITAF" evidence="2">
    <location>
        <begin position="133"/>
        <end position="168"/>
    </location>
</feature>
<accession>A0A8S4B1H9</accession>
<keyword evidence="1" id="KW-0175">Coiled coil</keyword>
<dbReference type="AlphaFoldDB" id="A0A8S4B1H9"/>
<evidence type="ECO:0000256" key="1">
    <source>
        <dbReference type="SAM" id="Coils"/>
    </source>
</evidence>
<dbReference type="InterPro" id="IPR006629">
    <property type="entry name" value="LITAF"/>
</dbReference>
<dbReference type="EMBL" id="CAJRST010008890">
    <property type="protein sequence ID" value="CAG5897959.1"/>
    <property type="molecule type" value="Genomic_DNA"/>
</dbReference>
<proteinExistence type="predicted"/>
<evidence type="ECO:0000259" key="2">
    <source>
        <dbReference type="Pfam" id="PF10601"/>
    </source>
</evidence>
<organism evidence="3 4">
    <name type="scientific">Menidia menidia</name>
    <name type="common">Atlantic silverside</name>
    <dbReference type="NCBI Taxonomy" id="238744"/>
    <lineage>
        <taxon>Eukaryota</taxon>
        <taxon>Metazoa</taxon>
        <taxon>Chordata</taxon>
        <taxon>Craniata</taxon>
        <taxon>Vertebrata</taxon>
        <taxon>Euteleostomi</taxon>
        <taxon>Actinopterygii</taxon>
        <taxon>Neopterygii</taxon>
        <taxon>Teleostei</taxon>
        <taxon>Neoteleostei</taxon>
        <taxon>Acanthomorphata</taxon>
        <taxon>Ovalentaria</taxon>
        <taxon>Atherinomorphae</taxon>
        <taxon>Atheriniformes</taxon>
        <taxon>Atherinopsidae</taxon>
        <taxon>Menidiinae</taxon>
        <taxon>Menidia</taxon>
    </lineage>
</organism>
<reference evidence="3" key="1">
    <citation type="submission" date="2021-05" db="EMBL/GenBank/DDBJ databases">
        <authorList>
            <person name="Tigano A."/>
        </authorList>
    </citation>
    <scope>NUCLEOTIDE SEQUENCE</scope>
</reference>
<keyword evidence="4" id="KW-1185">Reference proteome</keyword>
<name>A0A8S4B1H9_9TELE</name>
<evidence type="ECO:0000313" key="3">
    <source>
        <dbReference type="EMBL" id="CAG5897959.1"/>
    </source>
</evidence>
<dbReference type="Proteomes" id="UP000677803">
    <property type="component" value="Unassembled WGS sequence"/>
</dbReference>
<gene>
    <name evidence="3" type="ORF">MMEN_LOCUS8982</name>
</gene>
<dbReference type="OrthoDB" id="4713066at2759"/>
<evidence type="ECO:0000313" key="4">
    <source>
        <dbReference type="Proteomes" id="UP000677803"/>
    </source>
</evidence>